<reference evidence="3" key="1">
    <citation type="submission" date="2018-06" db="EMBL/GenBank/DDBJ databases">
        <authorList>
            <person name="Zhirakovskaya E."/>
        </authorList>
    </citation>
    <scope>NUCLEOTIDE SEQUENCE</scope>
</reference>
<accession>A0A3B0W213</accession>
<keyword evidence="1" id="KW-0378">Hydrolase</keyword>
<dbReference type="SMART" id="SM00646">
    <property type="entry name" value="Ami_3"/>
    <property type="match status" value="1"/>
</dbReference>
<dbReference type="PANTHER" id="PTHR30404:SF0">
    <property type="entry name" value="N-ACETYLMURAMOYL-L-ALANINE AMIDASE AMIC"/>
    <property type="match status" value="1"/>
</dbReference>
<dbReference type="Gene3D" id="3.40.630.40">
    <property type="entry name" value="Zn-dependent exopeptidases"/>
    <property type="match status" value="1"/>
</dbReference>
<organism evidence="3">
    <name type="scientific">hydrothermal vent metagenome</name>
    <dbReference type="NCBI Taxonomy" id="652676"/>
    <lineage>
        <taxon>unclassified sequences</taxon>
        <taxon>metagenomes</taxon>
        <taxon>ecological metagenomes</taxon>
    </lineage>
</organism>
<dbReference type="SUPFAM" id="SSF53187">
    <property type="entry name" value="Zn-dependent exopeptidases"/>
    <property type="match status" value="1"/>
</dbReference>
<evidence type="ECO:0000259" key="2">
    <source>
        <dbReference type="SMART" id="SM00646"/>
    </source>
</evidence>
<dbReference type="CDD" id="cd02696">
    <property type="entry name" value="MurNAc-LAA"/>
    <property type="match status" value="1"/>
</dbReference>
<evidence type="ECO:0000256" key="1">
    <source>
        <dbReference type="ARBA" id="ARBA00022801"/>
    </source>
</evidence>
<dbReference type="PANTHER" id="PTHR30404">
    <property type="entry name" value="N-ACETYLMURAMOYL-L-ALANINE AMIDASE"/>
    <property type="match status" value="1"/>
</dbReference>
<dbReference type="InterPro" id="IPR050695">
    <property type="entry name" value="N-acetylmuramoyl_amidase_3"/>
</dbReference>
<dbReference type="InterPro" id="IPR002508">
    <property type="entry name" value="MurNAc-LAA_cat"/>
</dbReference>
<dbReference type="GO" id="GO:0009253">
    <property type="term" value="P:peptidoglycan catabolic process"/>
    <property type="evidence" value="ECO:0007669"/>
    <property type="project" value="InterPro"/>
</dbReference>
<dbReference type="GO" id="GO:0030288">
    <property type="term" value="C:outer membrane-bounded periplasmic space"/>
    <property type="evidence" value="ECO:0007669"/>
    <property type="project" value="TreeGrafter"/>
</dbReference>
<dbReference type="EMBL" id="UOFB01000406">
    <property type="protein sequence ID" value="VAW49875.1"/>
    <property type="molecule type" value="Genomic_DNA"/>
</dbReference>
<gene>
    <name evidence="3" type="ORF">MNBD_GAMMA04-333</name>
</gene>
<feature type="domain" description="MurNAc-LAA" evidence="2">
    <location>
        <begin position="64"/>
        <end position="176"/>
    </location>
</feature>
<dbReference type="Pfam" id="PF01520">
    <property type="entry name" value="Amidase_3"/>
    <property type="match status" value="1"/>
</dbReference>
<proteinExistence type="predicted"/>
<evidence type="ECO:0000313" key="3">
    <source>
        <dbReference type="EMBL" id="VAW49875.1"/>
    </source>
</evidence>
<dbReference type="AlphaFoldDB" id="A0A3B0W213"/>
<sequence>MKKVKTCALVIGHKKSSPGAVNQSQHLSEFDYNEQLALEIEASLSDNKKVKVQRIYRRTYSALPDDINALNPDFIICLHCNAFNTKATGTEVLFYHRSKKGKKFAKVLDKNLVKALELTNRGIKAKTTEDRGGYLLKQTNAPCLISEPFFIDNNHDLEVAESKRTELVNAYVKSIQKMACILSK</sequence>
<dbReference type="GO" id="GO:0008745">
    <property type="term" value="F:N-acetylmuramoyl-L-alanine amidase activity"/>
    <property type="evidence" value="ECO:0007669"/>
    <property type="project" value="InterPro"/>
</dbReference>
<protein>
    <recommendedName>
        <fullName evidence="2">MurNAc-LAA domain-containing protein</fullName>
    </recommendedName>
</protein>
<name>A0A3B0W213_9ZZZZ</name>